<dbReference type="Gene3D" id="3.10.450.50">
    <property type="match status" value="1"/>
</dbReference>
<comment type="caution">
    <text evidence="2">The sequence shown here is derived from an EMBL/GenBank/DDBJ whole genome shotgun (WGS) entry which is preliminary data.</text>
</comment>
<keyword evidence="1" id="KW-0732">Signal</keyword>
<evidence type="ECO:0000313" key="2">
    <source>
        <dbReference type="EMBL" id="PVH26670.1"/>
    </source>
</evidence>
<organism evidence="2 3">
    <name type="scientific">Sphingobacterium corticibacter</name>
    <dbReference type="NCBI Taxonomy" id="2171749"/>
    <lineage>
        <taxon>Bacteria</taxon>
        <taxon>Pseudomonadati</taxon>
        <taxon>Bacteroidota</taxon>
        <taxon>Sphingobacteriia</taxon>
        <taxon>Sphingobacteriales</taxon>
        <taxon>Sphingobacteriaceae</taxon>
        <taxon>Sphingobacterium</taxon>
    </lineage>
</organism>
<evidence type="ECO:0000313" key="3">
    <source>
        <dbReference type="Proteomes" id="UP000245627"/>
    </source>
</evidence>
<feature type="signal peptide" evidence="1">
    <location>
        <begin position="1"/>
        <end position="22"/>
    </location>
</feature>
<accession>A0A2T8HMN1</accession>
<keyword evidence="3" id="KW-1185">Reference proteome</keyword>
<proteinExistence type="predicted"/>
<dbReference type="InterPro" id="IPR032710">
    <property type="entry name" value="NTF2-like_dom_sf"/>
</dbReference>
<protein>
    <recommendedName>
        <fullName evidence="4">Nuclear transport factor 2 family protein</fullName>
    </recommendedName>
</protein>
<evidence type="ECO:0008006" key="4">
    <source>
        <dbReference type="Google" id="ProtNLM"/>
    </source>
</evidence>
<dbReference type="OrthoDB" id="764454at2"/>
<dbReference type="EMBL" id="QDKG01000001">
    <property type="protein sequence ID" value="PVH26670.1"/>
    <property type="molecule type" value="Genomic_DNA"/>
</dbReference>
<reference evidence="2 3" key="1">
    <citation type="submission" date="2018-04" db="EMBL/GenBank/DDBJ databases">
        <title>Sphingobacterium cortibacter sp. nov.</title>
        <authorList>
            <person name="Li Y."/>
        </authorList>
    </citation>
    <scope>NUCLEOTIDE SEQUENCE [LARGE SCALE GENOMIC DNA]</scope>
    <source>
        <strain evidence="2 3">2c-3</strain>
    </source>
</reference>
<gene>
    <name evidence="2" type="ORF">DC487_03400</name>
</gene>
<sequence length="141" mass="16125">MKKIFITLIAAILVSLSMNSFAAPLVNPLKNYNSNRIVATYVEMISSGNYEWSEHLLSKDFEYVNDVNRTKNTRSEYLSFLKKNKGLKYDCTSKFEILDEVGNTSIAKATMDFGHFTRVDYITLSRVDNGWQVSKVVTTYP</sequence>
<feature type="chain" id="PRO_5015396551" description="Nuclear transport factor 2 family protein" evidence="1">
    <location>
        <begin position="23"/>
        <end position="141"/>
    </location>
</feature>
<dbReference type="SUPFAM" id="SSF54427">
    <property type="entry name" value="NTF2-like"/>
    <property type="match status" value="1"/>
</dbReference>
<dbReference type="AlphaFoldDB" id="A0A2T8HMN1"/>
<dbReference type="Proteomes" id="UP000245627">
    <property type="component" value="Unassembled WGS sequence"/>
</dbReference>
<evidence type="ECO:0000256" key="1">
    <source>
        <dbReference type="SAM" id="SignalP"/>
    </source>
</evidence>
<name>A0A2T8HMN1_9SPHI</name>
<dbReference type="InterPro" id="IPR039437">
    <property type="entry name" value="FrzH/put_lumazine-bd"/>
</dbReference>
<dbReference type="Pfam" id="PF12893">
    <property type="entry name" value="Lumazine_bd_2"/>
    <property type="match status" value="1"/>
</dbReference>
<dbReference type="RefSeq" id="WP_116774528.1">
    <property type="nucleotide sequence ID" value="NZ_QDKG01000001.1"/>
</dbReference>